<organism evidence="1 2">
    <name type="scientific">Candidatus Enterococcus wittei</name>
    <dbReference type="NCBI Taxonomy" id="1987383"/>
    <lineage>
        <taxon>Bacteria</taxon>
        <taxon>Bacillati</taxon>
        <taxon>Bacillota</taxon>
        <taxon>Bacilli</taxon>
        <taxon>Lactobacillales</taxon>
        <taxon>Enterococcaceae</taxon>
        <taxon>Enterococcus</taxon>
    </lineage>
</organism>
<comment type="caution">
    <text evidence="1">The sequence shown here is derived from an EMBL/GenBank/DDBJ whole genome shotgun (WGS) entry which is preliminary data.</text>
</comment>
<dbReference type="STRING" id="1987383.A5844_001104"/>
<name>A0A242JZZ1_9ENTE</name>
<sequence>MLTKEEKKTNEQKVREFEKRVDMLALTLSLKRNDRVFHTGEGYQLLFSTYIKMLENDQNDFFIEKERKEKIIESLKRTKAFYDFKKKRQLHAVFETMTNDDPTDFMLFPSTMYVEKDVKAPRHLVGLTVYKKKNRFFVMKVDTEHFYDRSSVSYFQIPLSNIEKLSHLFFLERDIKNTEQYYILKTLAELSNEARPISSVILKKQSVGNCIVSQVETSLSMILFNCRTDLFRSMHKEITPKWNLKHLEPTLEMRRRFLLAVKGEDKDWNQHFDYIFDYYLYKKGKLVEIPFSYIDIKGKWWHQQIHLIFSVDPYIPKMLENGGQISNENKEQLKANIQSLIEPPGRLCNEDIRKIEVDQLSLVKNQNCDTIKVLSARLSSIKIEVAKKMAEVLIACLEEKNREIVTEIKQREKNKKERLGREYDKQTLSQLVSKVSQNNPTIFSQVASPRLNEQATFANLIHNINMKKYESKFQGKKQLVTKQQTPISELQK</sequence>
<evidence type="ECO:0000313" key="2">
    <source>
        <dbReference type="Proteomes" id="UP000194933"/>
    </source>
</evidence>
<keyword evidence="2" id="KW-1185">Reference proteome</keyword>
<dbReference type="EMBL" id="NGMO01000002">
    <property type="protein sequence ID" value="OTP10970.1"/>
    <property type="molecule type" value="Genomic_DNA"/>
</dbReference>
<dbReference type="RefSeq" id="WP_086284281.1">
    <property type="nucleotide sequence ID" value="NZ_NGMO01000002.1"/>
</dbReference>
<proteinExistence type="predicted"/>
<reference evidence="1 2" key="1">
    <citation type="submission" date="2017-05" db="EMBL/GenBank/DDBJ databases">
        <title>The Genome Sequence of Enterococcus sp. 10A9_DIV0425.</title>
        <authorList>
            <consortium name="The Broad Institute Genomics Platform"/>
            <consortium name="The Broad Institute Genomic Center for Infectious Diseases"/>
            <person name="Earl A."/>
            <person name="Manson A."/>
            <person name="Schwartman J."/>
            <person name="Gilmore M."/>
            <person name="Abouelleil A."/>
            <person name="Cao P."/>
            <person name="Chapman S."/>
            <person name="Cusick C."/>
            <person name="Shea T."/>
            <person name="Young S."/>
            <person name="Neafsey D."/>
            <person name="Nusbaum C."/>
            <person name="Birren B."/>
        </authorList>
    </citation>
    <scope>NUCLEOTIDE SEQUENCE [LARGE SCALE GENOMIC DNA]</scope>
    <source>
        <strain evidence="1 2">10A9_DIV0425</strain>
    </source>
</reference>
<evidence type="ECO:0000313" key="1">
    <source>
        <dbReference type="EMBL" id="OTP10970.1"/>
    </source>
</evidence>
<dbReference type="AlphaFoldDB" id="A0A242JZZ1"/>
<protein>
    <submittedName>
        <fullName evidence="1">Uncharacterized protein</fullName>
    </submittedName>
</protein>
<accession>A0A242JZZ1</accession>
<dbReference type="Proteomes" id="UP000194933">
    <property type="component" value="Unassembled WGS sequence"/>
</dbReference>
<gene>
    <name evidence="1" type="ORF">A5844_001104</name>
</gene>